<name>A0A1I8EUQ7_WUCBA</name>
<dbReference type="WBParaSite" id="maker-PairedContig_5373-snap-gene-0.10-mRNA-1">
    <property type="protein sequence ID" value="maker-PairedContig_5373-snap-gene-0.10-mRNA-1"/>
    <property type="gene ID" value="maker-PairedContig_5373-snap-gene-0.10"/>
</dbReference>
<evidence type="ECO:0000256" key="3">
    <source>
        <dbReference type="ARBA" id="ARBA00022692"/>
    </source>
</evidence>
<comment type="subcellular location">
    <subcellularLocation>
        <location evidence="1">Membrane</location>
        <topology evidence="1">Multi-pass membrane protein</topology>
    </subcellularLocation>
</comment>
<keyword evidence="5 6" id="KW-0472">Membrane</keyword>
<evidence type="ECO:0000256" key="1">
    <source>
        <dbReference type="ARBA" id="ARBA00004141"/>
    </source>
</evidence>
<dbReference type="PANTHER" id="PTHR23291">
    <property type="entry name" value="BAX INHIBITOR-RELATED"/>
    <property type="match status" value="1"/>
</dbReference>
<feature type="transmembrane region" description="Helical" evidence="6">
    <location>
        <begin position="163"/>
        <end position="182"/>
    </location>
</feature>
<feature type="transmembrane region" description="Helical" evidence="6">
    <location>
        <begin position="80"/>
        <end position="96"/>
    </location>
</feature>
<evidence type="ECO:0000256" key="5">
    <source>
        <dbReference type="ARBA" id="ARBA00023136"/>
    </source>
</evidence>
<comment type="similarity">
    <text evidence="2 6">Belongs to the BI1 family.</text>
</comment>
<keyword evidence="4 6" id="KW-1133">Transmembrane helix</keyword>
<dbReference type="PANTHER" id="PTHR23291:SF32">
    <property type="entry name" value="BAX INHIBITOR 1"/>
    <property type="match status" value="1"/>
</dbReference>
<evidence type="ECO:0000256" key="4">
    <source>
        <dbReference type="ARBA" id="ARBA00022989"/>
    </source>
</evidence>
<organism evidence="7">
    <name type="scientific">Wuchereria bancrofti</name>
    <dbReference type="NCBI Taxonomy" id="6293"/>
    <lineage>
        <taxon>Eukaryota</taxon>
        <taxon>Metazoa</taxon>
        <taxon>Ecdysozoa</taxon>
        <taxon>Nematoda</taxon>
        <taxon>Chromadorea</taxon>
        <taxon>Rhabditida</taxon>
        <taxon>Spirurina</taxon>
        <taxon>Spiruromorpha</taxon>
        <taxon>Filarioidea</taxon>
        <taxon>Onchocercidae</taxon>
        <taxon>Wuchereria</taxon>
    </lineage>
</organism>
<feature type="transmembrane region" description="Helical" evidence="6">
    <location>
        <begin position="52"/>
        <end position="74"/>
    </location>
</feature>
<accession>A0A1I8EUQ7</accession>
<evidence type="ECO:0000313" key="7">
    <source>
        <dbReference type="WBParaSite" id="maker-PairedContig_5373-snap-gene-0.10-mRNA-1"/>
    </source>
</evidence>
<proteinExistence type="inferred from homology"/>
<evidence type="ECO:0000256" key="6">
    <source>
        <dbReference type="RuleBase" id="RU004379"/>
    </source>
</evidence>
<dbReference type="AlphaFoldDB" id="A0A1I8EUQ7"/>
<reference evidence="7" key="1">
    <citation type="submission" date="2016-11" db="UniProtKB">
        <authorList>
            <consortium name="WormBaseParasite"/>
        </authorList>
    </citation>
    <scope>IDENTIFICATION</scope>
    <source>
        <strain evidence="7">pt0022</strain>
    </source>
</reference>
<sequence>MCLGDNAVSKTENMAYRRDNMRGESDVFRKIRNVFTSLNDKLEKDVQKHLQAVYGTLALGLMAATVGALLHLFVDFLRDNFFTLFGSILLMIALLKTPHTHHNERKRLGYFIAFCALSGVSSGPIIEKALMIDPSTILTAFLATAVVFSCFTMAALHAPSTKFLHLGGIITSGLLFIMITAVFSHSAFMHTTCLWLAFVINCALVLYDTQLICEKRRRGDTDYILHTIELFVDFINLFRYILAILSEKKEKSDRKRND</sequence>
<dbReference type="GO" id="GO:0034620">
    <property type="term" value="P:cellular response to unfolded protein"/>
    <property type="evidence" value="ECO:0007669"/>
    <property type="project" value="TreeGrafter"/>
</dbReference>
<dbReference type="GO" id="GO:2001234">
    <property type="term" value="P:negative regulation of apoptotic signaling pathway"/>
    <property type="evidence" value="ECO:0007669"/>
    <property type="project" value="TreeGrafter"/>
</dbReference>
<evidence type="ECO:0000256" key="2">
    <source>
        <dbReference type="ARBA" id="ARBA00010350"/>
    </source>
</evidence>
<dbReference type="STRING" id="6293.A0A1I8EUQ7"/>
<protein>
    <submittedName>
        <fullName evidence="7">Testis enhanced transcript</fullName>
    </submittedName>
</protein>
<keyword evidence="3 6" id="KW-0812">Transmembrane</keyword>
<dbReference type="GO" id="GO:0033119">
    <property type="term" value="P:negative regulation of RNA splicing"/>
    <property type="evidence" value="ECO:0007669"/>
    <property type="project" value="TreeGrafter"/>
</dbReference>
<feature type="transmembrane region" description="Helical" evidence="6">
    <location>
        <begin position="108"/>
        <end position="126"/>
    </location>
</feature>
<feature type="transmembrane region" description="Helical" evidence="6">
    <location>
        <begin position="138"/>
        <end position="156"/>
    </location>
</feature>
<feature type="transmembrane region" description="Helical" evidence="6">
    <location>
        <begin position="188"/>
        <end position="207"/>
    </location>
</feature>
<dbReference type="InterPro" id="IPR006214">
    <property type="entry name" value="Bax_inhibitor_1-related"/>
</dbReference>
<dbReference type="GO" id="GO:0019899">
    <property type="term" value="F:enzyme binding"/>
    <property type="evidence" value="ECO:0007669"/>
    <property type="project" value="TreeGrafter"/>
</dbReference>
<dbReference type="GO" id="GO:0031966">
    <property type="term" value="C:mitochondrial membrane"/>
    <property type="evidence" value="ECO:0007669"/>
    <property type="project" value="TreeGrafter"/>
</dbReference>
<dbReference type="Pfam" id="PF01027">
    <property type="entry name" value="Bax1-I"/>
    <property type="match status" value="1"/>
</dbReference>